<organism evidence="1 2">
    <name type="scientific">Stigmatella aurantiaca</name>
    <dbReference type="NCBI Taxonomy" id="41"/>
    <lineage>
        <taxon>Bacteria</taxon>
        <taxon>Pseudomonadati</taxon>
        <taxon>Myxococcota</taxon>
        <taxon>Myxococcia</taxon>
        <taxon>Myxococcales</taxon>
        <taxon>Cystobacterineae</taxon>
        <taxon>Archangiaceae</taxon>
        <taxon>Stigmatella</taxon>
    </lineage>
</organism>
<reference evidence="2" key="1">
    <citation type="submission" date="2016-10" db="EMBL/GenBank/DDBJ databases">
        <authorList>
            <person name="Varghese N."/>
            <person name="Submissions S."/>
        </authorList>
    </citation>
    <scope>NUCLEOTIDE SEQUENCE [LARGE SCALE GENOMIC DNA]</scope>
    <source>
        <strain evidence="2">DSM 17044</strain>
    </source>
</reference>
<name>A0A1H7QS76_STIAU</name>
<protein>
    <submittedName>
        <fullName evidence="1">Uncharacterized protein</fullName>
    </submittedName>
</protein>
<keyword evidence="2" id="KW-1185">Reference proteome</keyword>
<proteinExistence type="predicted"/>
<dbReference type="AlphaFoldDB" id="A0A1H7QS76"/>
<evidence type="ECO:0000313" key="1">
    <source>
        <dbReference type="EMBL" id="SEL50793.1"/>
    </source>
</evidence>
<dbReference type="Proteomes" id="UP000182719">
    <property type="component" value="Unassembled WGS sequence"/>
</dbReference>
<accession>A0A1H7QS76</accession>
<dbReference type="EMBL" id="FOAP01000006">
    <property type="protein sequence ID" value="SEL50793.1"/>
    <property type="molecule type" value="Genomic_DNA"/>
</dbReference>
<gene>
    <name evidence="1" type="ORF">SAMN05444354_106253</name>
</gene>
<sequence>MDYLPSFRPNNAICDCLAELKQVELPEPATHAWVSIAGELYLAAYYPNIGHRALYPLSRVEVSPHFHKHP</sequence>
<evidence type="ECO:0000313" key="2">
    <source>
        <dbReference type="Proteomes" id="UP000182719"/>
    </source>
</evidence>